<dbReference type="Proteomes" id="UP000217790">
    <property type="component" value="Unassembled WGS sequence"/>
</dbReference>
<dbReference type="InParanoid" id="A0A2H3DQM2"/>
<evidence type="ECO:0000313" key="1">
    <source>
        <dbReference type="EMBL" id="PBK90563.1"/>
    </source>
</evidence>
<dbReference type="EMBL" id="KZ293665">
    <property type="protein sequence ID" value="PBK90563.1"/>
    <property type="molecule type" value="Genomic_DNA"/>
</dbReference>
<organism evidence="1 2">
    <name type="scientific">Armillaria gallica</name>
    <name type="common">Bulbous honey fungus</name>
    <name type="synonym">Armillaria bulbosa</name>
    <dbReference type="NCBI Taxonomy" id="47427"/>
    <lineage>
        <taxon>Eukaryota</taxon>
        <taxon>Fungi</taxon>
        <taxon>Dikarya</taxon>
        <taxon>Basidiomycota</taxon>
        <taxon>Agaricomycotina</taxon>
        <taxon>Agaricomycetes</taxon>
        <taxon>Agaricomycetidae</taxon>
        <taxon>Agaricales</taxon>
        <taxon>Marasmiineae</taxon>
        <taxon>Physalacriaceae</taxon>
        <taxon>Armillaria</taxon>
    </lineage>
</organism>
<gene>
    <name evidence="1" type="ORF">ARMGADRAFT_1014625</name>
</gene>
<proteinExistence type="predicted"/>
<reference evidence="2" key="1">
    <citation type="journal article" date="2017" name="Nat. Ecol. Evol.">
        <title>Genome expansion and lineage-specific genetic innovations in the forest pathogenic fungi Armillaria.</title>
        <authorList>
            <person name="Sipos G."/>
            <person name="Prasanna A.N."/>
            <person name="Walter M.C."/>
            <person name="O'Connor E."/>
            <person name="Balint B."/>
            <person name="Krizsan K."/>
            <person name="Kiss B."/>
            <person name="Hess J."/>
            <person name="Varga T."/>
            <person name="Slot J."/>
            <person name="Riley R."/>
            <person name="Boka B."/>
            <person name="Rigling D."/>
            <person name="Barry K."/>
            <person name="Lee J."/>
            <person name="Mihaltcheva S."/>
            <person name="LaButti K."/>
            <person name="Lipzen A."/>
            <person name="Waldron R."/>
            <person name="Moloney N.M."/>
            <person name="Sperisen C."/>
            <person name="Kredics L."/>
            <person name="Vagvoelgyi C."/>
            <person name="Patrignani A."/>
            <person name="Fitzpatrick D."/>
            <person name="Nagy I."/>
            <person name="Doyle S."/>
            <person name="Anderson J.B."/>
            <person name="Grigoriev I.V."/>
            <person name="Gueldener U."/>
            <person name="Muensterkoetter M."/>
            <person name="Nagy L.G."/>
        </authorList>
    </citation>
    <scope>NUCLEOTIDE SEQUENCE [LARGE SCALE GENOMIC DNA]</scope>
    <source>
        <strain evidence="2">Ar21-2</strain>
    </source>
</reference>
<dbReference type="AlphaFoldDB" id="A0A2H3DQM2"/>
<accession>A0A2H3DQM2</accession>
<protein>
    <submittedName>
        <fullName evidence="1">Uncharacterized protein</fullName>
    </submittedName>
</protein>
<evidence type="ECO:0000313" key="2">
    <source>
        <dbReference type="Proteomes" id="UP000217790"/>
    </source>
</evidence>
<keyword evidence="2" id="KW-1185">Reference proteome</keyword>
<sequence>MGAYFIGKYDRKGWKPGKRDPFSCRYVDKVTDGVDCKDHCFKLAHDKFNSCEGVYPKFSLFDRSLTGGFRLVYTLEESAEQFIFEEIVDITTWEY</sequence>
<feature type="non-terminal residue" evidence="1">
    <location>
        <position position="95"/>
    </location>
</feature>
<name>A0A2H3DQM2_ARMGA</name>